<protein>
    <submittedName>
        <fullName evidence="8">CRISPR-associated endoribonuclease Cas6</fullName>
    </submittedName>
</protein>
<dbReference type="GO" id="GO:0016788">
    <property type="term" value="F:hydrolase activity, acting on ester bonds"/>
    <property type="evidence" value="ECO:0007669"/>
    <property type="project" value="InterPro"/>
</dbReference>
<feature type="domain" description="CRISPR-associated protein Cas6 C-terminal" evidence="6">
    <location>
        <begin position="142"/>
        <end position="257"/>
    </location>
</feature>
<feature type="region of interest" description="Disordered" evidence="5">
    <location>
        <begin position="263"/>
        <end position="282"/>
    </location>
</feature>
<organism evidence="8 9">
    <name type="scientific">Cylindrospermopsis curvispora GIHE-G1</name>
    <dbReference type="NCBI Taxonomy" id="2666332"/>
    <lineage>
        <taxon>Bacteria</taxon>
        <taxon>Bacillati</taxon>
        <taxon>Cyanobacteriota</taxon>
        <taxon>Cyanophyceae</taxon>
        <taxon>Nostocales</taxon>
        <taxon>Aphanizomenonaceae</taxon>
        <taxon>Cylindrospermopsis</taxon>
    </lineage>
</organism>
<evidence type="ECO:0000256" key="5">
    <source>
        <dbReference type="SAM" id="MobiDB-lite"/>
    </source>
</evidence>
<dbReference type="Pfam" id="PF10040">
    <property type="entry name" value="CRISPR_Cas6"/>
    <property type="match status" value="1"/>
</dbReference>
<dbReference type="KEGG" id="ccur:IAR63_05085"/>
<feature type="domain" description="CRISPR-associated protein Cas6-like N-terminal" evidence="7">
    <location>
        <begin position="1"/>
        <end position="132"/>
    </location>
</feature>
<proteinExistence type="predicted"/>
<evidence type="ECO:0000256" key="3">
    <source>
        <dbReference type="ARBA" id="ARBA00022801"/>
    </source>
</evidence>
<evidence type="ECO:0000259" key="7">
    <source>
        <dbReference type="Pfam" id="PF19308"/>
    </source>
</evidence>
<dbReference type="NCBIfam" id="TIGR01877">
    <property type="entry name" value="cas_cas6"/>
    <property type="match status" value="1"/>
</dbReference>
<dbReference type="InterPro" id="IPR045648">
    <property type="entry name" value="CRISPR-assoc_Cas6-like_N"/>
</dbReference>
<evidence type="ECO:0000313" key="9">
    <source>
        <dbReference type="Proteomes" id="UP000516013"/>
    </source>
</evidence>
<dbReference type="Gene3D" id="3.30.70.1890">
    <property type="match status" value="1"/>
</dbReference>
<dbReference type="GO" id="GO:0004519">
    <property type="term" value="F:endonuclease activity"/>
    <property type="evidence" value="ECO:0007669"/>
    <property type="project" value="UniProtKB-KW"/>
</dbReference>
<dbReference type="InterPro" id="IPR045747">
    <property type="entry name" value="CRISPR-assoc_prot_Cas6_N_sf"/>
</dbReference>
<evidence type="ECO:0000259" key="6">
    <source>
        <dbReference type="Pfam" id="PF10040"/>
    </source>
</evidence>
<dbReference type="InterPro" id="IPR019267">
    <property type="entry name" value="CRISPR-assoc_Cas6_C"/>
</dbReference>
<dbReference type="EMBL" id="CP060822">
    <property type="protein sequence ID" value="QNP30417.1"/>
    <property type="molecule type" value="Genomic_DNA"/>
</dbReference>
<dbReference type="CDD" id="cd21141">
    <property type="entry name" value="Cas6_III-like"/>
    <property type="match status" value="1"/>
</dbReference>
<dbReference type="InterPro" id="IPR010156">
    <property type="entry name" value="CRISPR-assoc_prot_Cas6"/>
</dbReference>
<evidence type="ECO:0000256" key="2">
    <source>
        <dbReference type="ARBA" id="ARBA00022759"/>
    </source>
</evidence>
<gene>
    <name evidence="8" type="primary">cas6</name>
    <name evidence="8" type="ORF">IAR63_05085</name>
</gene>
<dbReference type="Proteomes" id="UP000516013">
    <property type="component" value="Chromosome"/>
</dbReference>
<keyword evidence="9" id="KW-1185">Reference proteome</keyword>
<dbReference type="AlphaFoldDB" id="A0A7H0F301"/>
<evidence type="ECO:0000256" key="1">
    <source>
        <dbReference type="ARBA" id="ARBA00022722"/>
    </source>
</evidence>
<keyword evidence="1" id="KW-0540">Nuclease</keyword>
<dbReference type="RefSeq" id="WP_187706822.1">
    <property type="nucleotide sequence ID" value="NZ_CP060822.1"/>
</dbReference>
<dbReference type="Pfam" id="PF19308">
    <property type="entry name" value="CRISPR_Cas6_N"/>
    <property type="match status" value="1"/>
</dbReference>
<feature type="compositionally biased region" description="Low complexity" evidence="5">
    <location>
        <begin position="270"/>
        <end position="282"/>
    </location>
</feature>
<evidence type="ECO:0000256" key="4">
    <source>
        <dbReference type="ARBA" id="ARBA00023118"/>
    </source>
</evidence>
<sequence>MPVSMLIHFFPHSQLTRSASGGKWLHALVFNLFNRISPEYAEYIHKQYDYKLFTLSPLRTKGKEHEIEEGQLCHVRLTLLDDQKISELLCILAEIDQQELRLGNTTISIYNVQVSPETNNIWVRYQSWEELVESPPQEFINLQWHSPTAIKQQHRNSLFPIPETIFYSWQKRWLKISPIPLPQELTPDDWFTSSQISSYNLQTTTVYFGNFKQKGFKGKASYEIHGDDNIKKTANILSHFAFYCGTGYKTTIGMGQTNITSKSLDFSKDNNQPTNSNENPNI</sequence>
<accession>A0A7H0F301</accession>
<reference evidence="8 9" key="1">
    <citation type="submission" date="2020-08" db="EMBL/GenBank/DDBJ databases">
        <title>Complete genome sequence of Raphidiopsis curvispora isolated from drinking water reservoir in South Korea.</title>
        <authorList>
            <person name="Jeong J."/>
        </authorList>
    </citation>
    <scope>NUCLEOTIDE SEQUENCE [LARGE SCALE GENOMIC DNA]</scope>
    <source>
        <strain evidence="8 9">GIHE-G1</strain>
    </source>
</reference>
<evidence type="ECO:0000313" key="8">
    <source>
        <dbReference type="EMBL" id="QNP30417.1"/>
    </source>
</evidence>
<dbReference type="GO" id="GO:0051607">
    <property type="term" value="P:defense response to virus"/>
    <property type="evidence" value="ECO:0007669"/>
    <property type="project" value="UniProtKB-KW"/>
</dbReference>
<dbReference type="Gene3D" id="3.30.70.1900">
    <property type="match status" value="1"/>
</dbReference>
<name>A0A7H0F301_9CYAN</name>
<keyword evidence="2" id="KW-0255">Endonuclease</keyword>
<keyword evidence="4" id="KW-0051">Antiviral defense</keyword>
<keyword evidence="3" id="KW-0378">Hydrolase</keyword>